<evidence type="ECO:0000256" key="6">
    <source>
        <dbReference type="ARBA" id="ARBA00023316"/>
    </source>
</evidence>
<evidence type="ECO:0000256" key="1">
    <source>
        <dbReference type="ARBA" id="ARBA00005898"/>
    </source>
</evidence>
<feature type="short sequence motif" description="Meso-diaminopimelate recognition motif" evidence="7">
    <location>
        <begin position="406"/>
        <end position="409"/>
    </location>
</feature>
<comment type="PTM">
    <text evidence="7">Carboxylation is probably crucial for Mg(2+) binding and, consequently, for the gamma-phosphate positioning of ATP.</text>
</comment>
<dbReference type="AlphaFoldDB" id="A0A1W1XS36"/>
<dbReference type="HAMAP" id="MF_00208">
    <property type="entry name" value="MurE"/>
    <property type="match status" value="1"/>
</dbReference>
<dbReference type="GO" id="GO:0000287">
    <property type="term" value="F:magnesium ion binding"/>
    <property type="evidence" value="ECO:0007669"/>
    <property type="project" value="UniProtKB-UniRule"/>
</dbReference>
<dbReference type="GO" id="GO:0051301">
    <property type="term" value="P:cell division"/>
    <property type="evidence" value="ECO:0007669"/>
    <property type="project" value="UniProtKB-KW"/>
</dbReference>
<evidence type="ECO:0000256" key="7">
    <source>
        <dbReference type="HAMAP-Rule" id="MF_00208"/>
    </source>
</evidence>
<dbReference type="Gene3D" id="3.40.1190.10">
    <property type="entry name" value="Mur-like, catalytic domain"/>
    <property type="match status" value="1"/>
</dbReference>
<comment type="function">
    <text evidence="7">Catalyzes the addition of meso-diaminopimelic acid to the nucleotide precursor UDP-N-acetylmuramoyl-L-alanyl-D-glutamate (UMAG) in the biosynthesis of bacterial cell-wall peptidoglycan.</text>
</comment>
<keyword evidence="7 12" id="KW-0436">Ligase</keyword>
<keyword evidence="5 7" id="KW-0131">Cell cycle</keyword>
<dbReference type="GO" id="GO:0008765">
    <property type="term" value="F:UDP-N-acetylmuramoylalanyl-D-glutamate-2,6-diaminopimelate ligase activity"/>
    <property type="evidence" value="ECO:0007669"/>
    <property type="project" value="UniProtKB-UniRule"/>
</dbReference>
<dbReference type="Gene3D" id="3.90.190.20">
    <property type="entry name" value="Mur ligase, C-terminal domain"/>
    <property type="match status" value="1"/>
</dbReference>
<keyword evidence="13" id="KW-1185">Reference proteome</keyword>
<keyword evidence="7" id="KW-0547">Nucleotide-binding</keyword>
<dbReference type="InterPro" id="IPR035911">
    <property type="entry name" value="MurE/MurF_N"/>
</dbReference>
<feature type="binding site" evidence="7">
    <location>
        <position position="29"/>
    </location>
    <ligand>
        <name>UDP-N-acetyl-alpha-D-muramoyl-L-alanyl-D-glutamate</name>
        <dbReference type="ChEBI" id="CHEBI:83900"/>
    </ligand>
</feature>
<evidence type="ECO:0000256" key="4">
    <source>
        <dbReference type="ARBA" id="ARBA00022984"/>
    </source>
</evidence>
<dbReference type="Pfam" id="PF01225">
    <property type="entry name" value="Mur_ligase"/>
    <property type="match status" value="1"/>
</dbReference>
<evidence type="ECO:0000256" key="3">
    <source>
        <dbReference type="ARBA" id="ARBA00022960"/>
    </source>
</evidence>
<dbReference type="GO" id="GO:0071555">
    <property type="term" value="P:cell wall organization"/>
    <property type="evidence" value="ECO:0007669"/>
    <property type="project" value="UniProtKB-KW"/>
</dbReference>
<feature type="modified residue" description="N6-carboxylysine" evidence="7">
    <location>
        <position position="221"/>
    </location>
</feature>
<evidence type="ECO:0000259" key="11">
    <source>
        <dbReference type="Pfam" id="PF08245"/>
    </source>
</evidence>
<dbReference type="OrthoDB" id="9800958at2"/>
<dbReference type="Proteomes" id="UP000192761">
    <property type="component" value="Unassembled WGS sequence"/>
</dbReference>
<comment type="cofactor">
    <cofactor evidence="7">
        <name>Mg(2+)</name>
        <dbReference type="ChEBI" id="CHEBI:18420"/>
    </cofactor>
</comment>
<feature type="binding site" evidence="7">
    <location>
        <begin position="154"/>
        <end position="155"/>
    </location>
    <ligand>
        <name>UDP-N-acetyl-alpha-D-muramoyl-L-alanyl-D-glutamate</name>
        <dbReference type="ChEBI" id="CHEBI:83900"/>
    </ligand>
</feature>
<dbReference type="InterPro" id="IPR000713">
    <property type="entry name" value="Mur_ligase_N"/>
</dbReference>
<dbReference type="Gene3D" id="3.40.1390.10">
    <property type="entry name" value="MurE/MurF, N-terminal domain"/>
    <property type="match status" value="1"/>
</dbReference>
<dbReference type="SUPFAM" id="SSF53244">
    <property type="entry name" value="MurD-like peptide ligases, peptide-binding domain"/>
    <property type="match status" value="1"/>
</dbReference>
<organism evidence="12 13">
    <name type="scientific">Andreprevotia lacus DSM 23236</name>
    <dbReference type="NCBI Taxonomy" id="1121001"/>
    <lineage>
        <taxon>Bacteria</taxon>
        <taxon>Pseudomonadati</taxon>
        <taxon>Pseudomonadota</taxon>
        <taxon>Betaproteobacteria</taxon>
        <taxon>Neisseriales</taxon>
        <taxon>Chitinibacteraceae</taxon>
        <taxon>Andreprevotia</taxon>
    </lineage>
</organism>
<dbReference type="InterPro" id="IPR013221">
    <property type="entry name" value="Mur_ligase_cen"/>
</dbReference>
<dbReference type="NCBIfam" id="NF001126">
    <property type="entry name" value="PRK00139.1-4"/>
    <property type="match status" value="1"/>
</dbReference>
<feature type="binding site" evidence="7">
    <location>
        <position position="187"/>
    </location>
    <ligand>
        <name>UDP-N-acetyl-alpha-D-muramoyl-L-alanyl-D-glutamate</name>
        <dbReference type="ChEBI" id="CHEBI:83900"/>
    </ligand>
</feature>
<name>A0A1W1XS36_9NEIS</name>
<dbReference type="EMBL" id="FWXD01000014">
    <property type="protein sequence ID" value="SMC26674.1"/>
    <property type="molecule type" value="Genomic_DNA"/>
</dbReference>
<proteinExistence type="inferred from homology"/>
<evidence type="ECO:0000256" key="2">
    <source>
        <dbReference type="ARBA" id="ARBA00022618"/>
    </source>
</evidence>
<feature type="binding site" evidence="7">
    <location>
        <begin position="112"/>
        <end position="118"/>
    </location>
    <ligand>
        <name>ATP</name>
        <dbReference type="ChEBI" id="CHEBI:30616"/>
    </ligand>
</feature>
<comment type="caution">
    <text evidence="7">Lacks conserved residue(s) required for the propagation of feature annotation.</text>
</comment>
<dbReference type="SUPFAM" id="SSF53623">
    <property type="entry name" value="MurD-like peptide ligases, catalytic domain"/>
    <property type="match status" value="1"/>
</dbReference>
<dbReference type="STRING" id="1121001.SAMN02745857_02581"/>
<sequence>MKPQSWNLPPLDLAAIDALAAGRRFVMDSRKVQAGDVFLAFQGEYADGRSYIDAAIAAGAGAVIWEADDFTWNPAWTVPNLAVPQLRAQAGIVASHLLGDPSARLAVIGITGTNGKTSIANWLGQALSALGHQTGVLGTLGNGLYPALIESTHTTLDPVALQQWLGEFAAQGASHVAMEVSSHGLAQARAHGTQFKVAVFTNLTRDHLDYHGTMQQYGAEKARLFDWQGLQAAVINADDAFGAELIKSTSAPRVYSYGIQGGDIRALRIGMTLAGLNIDVTTPLGEATIHSRLIGSFNAYNLLACLGVLLALDVPLADAVQVLGQIESAPGRMQRLGGDGKPLVVVDYAHTPDALEKALATLKQLLPQGSRLYCVFGCGGDRDPGKRPMMGEVACRLADAVVITSDNPRSETPRAIINDIIKGVAGVPGTGTDNYTIESDRSDAIGDAIALAGPGDVVLIAGKGHENYQEVNGVRHHFDDVEVAAAALQRKKA</sequence>
<evidence type="ECO:0000256" key="8">
    <source>
        <dbReference type="RuleBase" id="RU004135"/>
    </source>
</evidence>
<feature type="binding site" evidence="7">
    <location>
        <position position="466"/>
    </location>
    <ligand>
        <name>meso-2,6-diaminopimelate</name>
        <dbReference type="ChEBI" id="CHEBI:57791"/>
    </ligand>
</feature>
<comment type="catalytic activity">
    <reaction evidence="7">
        <text>UDP-N-acetyl-alpha-D-muramoyl-L-alanyl-D-glutamate + meso-2,6-diaminopimelate + ATP = UDP-N-acetyl-alpha-D-muramoyl-L-alanyl-gamma-D-glutamyl-meso-2,6-diaminopimelate + ADP + phosphate + H(+)</text>
        <dbReference type="Rhea" id="RHEA:23676"/>
        <dbReference type="ChEBI" id="CHEBI:15378"/>
        <dbReference type="ChEBI" id="CHEBI:30616"/>
        <dbReference type="ChEBI" id="CHEBI:43474"/>
        <dbReference type="ChEBI" id="CHEBI:57791"/>
        <dbReference type="ChEBI" id="CHEBI:83900"/>
        <dbReference type="ChEBI" id="CHEBI:83905"/>
        <dbReference type="ChEBI" id="CHEBI:456216"/>
        <dbReference type="EC" id="6.3.2.13"/>
    </reaction>
</comment>
<feature type="binding site" evidence="7">
    <location>
        <begin position="406"/>
        <end position="409"/>
    </location>
    <ligand>
        <name>meso-2,6-diaminopimelate</name>
        <dbReference type="ChEBI" id="CHEBI:57791"/>
    </ligand>
</feature>
<evidence type="ECO:0000313" key="12">
    <source>
        <dbReference type="EMBL" id="SMC26674.1"/>
    </source>
</evidence>
<dbReference type="Pfam" id="PF02875">
    <property type="entry name" value="Mur_ligase_C"/>
    <property type="match status" value="1"/>
</dbReference>
<feature type="domain" description="Mur ligase central" evidence="11">
    <location>
        <begin position="110"/>
        <end position="308"/>
    </location>
</feature>
<keyword evidence="7" id="KW-0067">ATP-binding</keyword>
<dbReference type="EC" id="6.3.2.13" evidence="7"/>
<gene>
    <name evidence="7" type="primary">murE</name>
    <name evidence="12" type="ORF">SAMN02745857_02581</name>
</gene>
<feature type="binding site" evidence="7">
    <location>
        <position position="462"/>
    </location>
    <ligand>
        <name>meso-2,6-diaminopimelate</name>
        <dbReference type="ChEBI" id="CHEBI:57791"/>
    </ligand>
</feature>
<dbReference type="GO" id="GO:0009252">
    <property type="term" value="P:peptidoglycan biosynthetic process"/>
    <property type="evidence" value="ECO:0007669"/>
    <property type="project" value="UniProtKB-UniRule"/>
</dbReference>
<feature type="domain" description="Mur ligase N-terminal catalytic" evidence="9">
    <location>
        <begin position="27"/>
        <end position="94"/>
    </location>
</feature>
<feature type="binding site" evidence="7">
    <location>
        <position position="181"/>
    </location>
    <ligand>
        <name>UDP-N-acetyl-alpha-D-muramoyl-L-alanyl-D-glutamate</name>
        <dbReference type="ChEBI" id="CHEBI:83900"/>
    </ligand>
</feature>
<reference evidence="12 13" key="1">
    <citation type="submission" date="2017-04" db="EMBL/GenBank/DDBJ databases">
        <authorList>
            <person name="Afonso C.L."/>
            <person name="Miller P.J."/>
            <person name="Scott M.A."/>
            <person name="Spackman E."/>
            <person name="Goraichik I."/>
            <person name="Dimitrov K.M."/>
            <person name="Suarez D.L."/>
            <person name="Swayne D.E."/>
        </authorList>
    </citation>
    <scope>NUCLEOTIDE SEQUENCE [LARGE SCALE GENOMIC DNA]</scope>
    <source>
        <strain evidence="12 13">DSM 23236</strain>
    </source>
</reference>
<dbReference type="GO" id="GO:0008360">
    <property type="term" value="P:regulation of cell shape"/>
    <property type="evidence" value="ECO:0007669"/>
    <property type="project" value="UniProtKB-KW"/>
</dbReference>
<dbReference type="InterPro" id="IPR036565">
    <property type="entry name" value="Mur-like_cat_sf"/>
</dbReference>
<accession>A0A1W1XS36</accession>
<keyword evidence="4 7" id="KW-0573">Peptidoglycan synthesis</keyword>
<keyword evidence="7" id="KW-0963">Cytoplasm</keyword>
<comment type="pathway">
    <text evidence="7 8">Cell wall biogenesis; peptidoglycan biosynthesis.</text>
</comment>
<keyword evidence="2 7" id="KW-0132">Cell division</keyword>
<comment type="similarity">
    <text evidence="1 7">Belongs to the MurCDEF family. MurE subfamily.</text>
</comment>
<dbReference type="UniPathway" id="UPA00219"/>
<dbReference type="InterPro" id="IPR036615">
    <property type="entry name" value="Mur_ligase_C_dom_sf"/>
</dbReference>
<evidence type="ECO:0000313" key="13">
    <source>
        <dbReference type="Proteomes" id="UP000192761"/>
    </source>
</evidence>
<evidence type="ECO:0000259" key="10">
    <source>
        <dbReference type="Pfam" id="PF02875"/>
    </source>
</evidence>
<protein>
    <recommendedName>
        <fullName evidence="7">UDP-N-acetylmuramoyl-L-alanyl-D-glutamate--2,6-diaminopimelate ligase</fullName>
        <ecNumber evidence="7">6.3.2.13</ecNumber>
    </recommendedName>
    <alternativeName>
        <fullName evidence="7">Meso-A2pm-adding enzyme</fullName>
    </alternativeName>
    <alternativeName>
        <fullName evidence="7">Meso-diaminopimelate-adding enzyme</fullName>
    </alternativeName>
    <alternativeName>
        <fullName evidence="7">UDP-MurNAc-L-Ala-D-Glu:meso-diaminopimelate ligase</fullName>
    </alternativeName>
    <alternativeName>
        <fullName evidence="7">UDP-MurNAc-tripeptide synthetase</fullName>
    </alternativeName>
    <alternativeName>
        <fullName evidence="7">UDP-N-acetylmuramyl-tripeptide synthetase</fullName>
    </alternativeName>
</protein>
<feature type="domain" description="Mur ligase C-terminal" evidence="10">
    <location>
        <begin position="331"/>
        <end position="464"/>
    </location>
</feature>
<dbReference type="GO" id="GO:0005737">
    <property type="term" value="C:cytoplasm"/>
    <property type="evidence" value="ECO:0007669"/>
    <property type="project" value="UniProtKB-SubCell"/>
</dbReference>
<dbReference type="GO" id="GO:0005524">
    <property type="term" value="F:ATP binding"/>
    <property type="evidence" value="ECO:0007669"/>
    <property type="project" value="UniProtKB-UniRule"/>
</dbReference>
<keyword evidence="6 7" id="KW-0961">Cell wall biogenesis/degradation</keyword>
<feature type="binding site" evidence="7">
    <location>
        <position position="382"/>
    </location>
    <ligand>
        <name>meso-2,6-diaminopimelate</name>
        <dbReference type="ChEBI" id="CHEBI:57791"/>
    </ligand>
</feature>
<dbReference type="NCBIfam" id="TIGR01085">
    <property type="entry name" value="murE"/>
    <property type="match status" value="1"/>
</dbReference>
<dbReference type="InterPro" id="IPR004101">
    <property type="entry name" value="Mur_ligase_C"/>
</dbReference>
<feature type="binding site" evidence="7">
    <location>
        <position position="189"/>
    </location>
    <ligand>
        <name>UDP-N-acetyl-alpha-D-muramoyl-L-alanyl-D-glutamate</name>
        <dbReference type="ChEBI" id="CHEBI:83900"/>
    </ligand>
</feature>
<dbReference type="InterPro" id="IPR005761">
    <property type="entry name" value="UDP-N-AcMur-Glu-dNH2Pim_ligase"/>
</dbReference>
<dbReference type="PANTHER" id="PTHR23135:SF4">
    <property type="entry name" value="UDP-N-ACETYLMURAMOYL-L-ALANYL-D-GLUTAMATE--2,6-DIAMINOPIMELATE LIGASE MURE HOMOLOG, CHLOROPLASTIC"/>
    <property type="match status" value="1"/>
</dbReference>
<evidence type="ECO:0000259" key="9">
    <source>
        <dbReference type="Pfam" id="PF01225"/>
    </source>
</evidence>
<keyword evidence="3 7" id="KW-0133">Cell shape</keyword>
<dbReference type="Pfam" id="PF08245">
    <property type="entry name" value="Mur_ligase_M"/>
    <property type="match status" value="1"/>
</dbReference>
<keyword evidence="7" id="KW-0460">Magnesium</keyword>
<dbReference type="NCBIfam" id="NF001124">
    <property type="entry name" value="PRK00139.1-2"/>
    <property type="match status" value="1"/>
</dbReference>
<comment type="subcellular location">
    <subcellularLocation>
        <location evidence="7 8">Cytoplasm</location>
    </subcellularLocation>
</comment>
<evidence type="ECO:0000256" key="5">
    <source>
        <dbReference type="ARBA" id="ARBA00023306"/>
    </source>
</evidence>
<dbReference type="RefSeq" id="WP_084091209.1">
    <property type="nucleotide sequence ID" value="NZ_FWXD01000014.1"/>
</dbReference>
<dbReference type="PANTHER" id="PTHR23135">
    <property type="entry name" value="MUR LIGASE FAMILY MEMBER"/>
    <property type="match status" value="1"/>
</dbReference>
<dbReference type="SUPFAM" id="SSF63418">
    <property type="entry name" value="MurE/MurF N-terminal domain"/>
    <property type="match status" value="1"/>
</dbReference>